<dbReference type="GO" id="GO:0005524">
    <property type="term" value="F:ATP binding"/>
    <property type="evidence" value="ECO:0007669"/>
    <property type="project" value="UniProtKB-UniRule"/>
</dbReference>
<keyword evidence="4 8" id="KW-0547">Nucleotide-binding</keyword>
<dbReference type="Pfam" id="PF02769">
    <property type="entry name" value="AIRS_C"/>
    <property type="match status" value="1"/>
</dbReference>
<feature type="binding site" evidence="8">
    <location>
        <position position="231"/>
    </location>
    <ligand>
        <name>substrate</name>
    </ligand>
</feature>
<dbReference type="GO" id="GO:0005737">
    <property type="term" value="C:cytoplasm"/>
    <property type="evidence" value="ECO:0007669"/>
    <property type="project" value="UniProtKB-SubCell"/>
</dbReference>
<dbReference type="Gene3D" id="3.90.650.10">
    <property type="entry name" value="PurM-like C-terminal domain"/>
    <property type="match status" value="2"/>
</dbReference>
<evidence type="ECO:0000256" key="4">
    <source>
        <dbReference type="ARBA" id="ARBA00022741"/>
    </source>
</evidence>
<sequence length="718" mass="78208">MMDYRLAGLRQEEYEEIKRVLGREPNENELRIMGVMWSEHCSYKSTKHLLRNFPTTGEKVILGPGENAGVVDAGNGWGAAFKVESHNHPSAVAPYQGAATGVGGIIRDVLALGARPAASMDGLFFGDPENRRTQTLSQGIVEGVGGYGNPVGVPTVGGKTVYDSCYTDNPLVNAFNLGLVRLDQLVSSKTARPGLRVLILGSKTGRDGIAGAAFASAELSDDTKSSRPSIQIGDPFTEKLLIEACLELRDKKLIVSMQDMGAAGITSSSSEIAAKSGVGMILHFDKVPLREEGMTPWEIALSESQERMLLIVEPEDYDEVAAVASKWGLDCTDIGETIPGDQYTILWNSEVVAQMPASLIGDRCPSIHWPSKRPGDLEKRWEFDLEDLPMPEDFNKAVLDLVTSPSLRSRRWIYEQYDQMVQANTVQGPGAPVSVIRIKETGRLIAMTMESDPWKCYLDPYRGGAETVARSIRALAVAGATPLGLTDCLNFPSPEKPEQYWELEEVVHGMSDCCKNLECPVVSGNVSLYNESSTQRILPTPVVGTVGVIDSPDHYLRSGTWQEGDHLFLVGAMNAPLDGSQYLLQATGKTMGRPLPFTPEIETDFSLRALKTARQQLAHSGRPIAGGGLAAALVKEAVMTGLGAAMRMPFPTRMDVFLFGEGTPRALYAVPSDKVVQFRLVWNGFPFVELGQIGGNYLTLENIFDLPVPVLTERWEGR</sequence>
<dbReference type="EC" id="6.3.5.3" evidence="8"/>
<feature type="binding site" evidence="8">
    <location>
        <begin position="85"/>
        <end position="88"/>
    </location>
    <ligand>
        <name>substrate</name>
    </ligand>
</feature>
<feature type="binding site" evidence="8">
    <location>
        <position position="108"/>
    </location>
    <ligand>
        <name>Mg(2+)</name>
        <dbReference type="ChEBI" id="CHEBI:18420"/>
        <label>2</label>
    </ligand>
</feature>
<feature type="active site" description="Proton acceptor" evidence="8">
    <location>
        <position position="86"/>
    </location>
</feature>
<name>D5EFF6_AMICL</name>
<comment type="subunit">
    <text evidence="8">Monomer. Part of the FGAM synthase complex composed of 1 PurL, 1 PurQ and 2 PurS subunits.</text>
</comment>
<keyword evidence="6 8" id="KW-0067">ATP-binding</keyword>
<comment type="function">
    <text evidence="8">Part of the phosphoribosylformylglycinamidine synthase complex involved in the purines biosynthetic pathway. Catalyzes the ATP-dependent conversion of formylglycinamide ribonucleotide (FGAR) and glutamine to yield formylglycinamidine ribonucleotide (FGAM) and glutamate. The FGAM synthase complex is composed of three subunits. PurQ produces an ammonia molecule by converting glutamine to glutamate. PurL transfers the ammonia molecule to FGAR to form FGAM in an ATP-dependent manner. PurS interacts with PurQ and PurL and is thought to assist in the transfer of the ammonia molecule from PurQ to PurL.</text>
</comment>
<dbReference type="NCBIfam" id="TIGR01736">
    <property type="entry name" value="FGAM_synth_II"/>
    <property type="match status" value="1"/>
</dbReference>
<evidence type="ECO:0000259" key="10">
    <source>
        <dbReference type="Pfam" id="PF02769"/>
    </source>
</evidence>
<feature type="active site" evidence="8">
    <location>
        <position position="40"/>
    </location>
</feature>
<comment type="similarity">
    <text evidence="8">Belongs to the FGAMS family.</text>
</comment>
<dbReference type="GO" id="GO:0006189">
    <property type="term" value="P:'de novo' IMP biosynthetic process"/>
    <property type="evidence" value="ECO:0007669"/>
    <property type="project" value="UniProtKB-UniRule"/>
</dbReference>
<evidence type="ECO:0000256" key="5">
    <source>
        <dbReference type="ARBA" id="ARBA00022755"/>
    </source>
</evidence>
<evidence type="ECO:0000313" key="12">
    <source>
        <dbReference type="EMBL" id="ADE57288.1"/>
    </source>
</evidence>
<keyword evidence="3 8" id="KW-0479">Metal-binding</keyword>
<dbReference type="Pfam" id="PF18072">
    <property type="entry name" value="FGAR-AT_linker"/>
    <property type="match status" value="1"/>
</dbReference>
<feature type="binding site" evidence="8">
    <location>
        <position position="43"/>
    </location>
    <ligand>
        <name>ATP</name>
        <dbReference type="ChEBI" id="CHEBI:30616"/>
    </ligand>
</feature>
<feature type="binding site" evidence="8">
    <location>
        <position position="525"/>
    </location>
    <ligand>
        <name>Mg(2+)</name>
        <dbReference type="ChEBI" id="CHEBI:18420"/>
        <label>1</label>
    </ligand>
</feature>
<dbReference type="eggNOG" id="COG0046">
    <property type="taxonomic scope" value="Bacteria"/>
</dbReference>
<evidence type="ECO:0000259" key="9">
    <source>
        <dbReference type="Pfam" id="PF00586"/>
    </source>
</evidence>
<dbReference type="InterPro" id="IPR010074">
    <property type="entry name" value="PRibForGlyAmidine_synth_PurL"/>
</dbReference>
<comment type="subcellular location">
    <subcellularLocation>
        <location evidence="8">Cytoplasm</location>
    </subcellularLocation>
</comment>
<dbReference type="Gene3D" id="3.30.1330.10">
    <property type="entry name" value="PurM-like, N-terminal domain"/>
    <property type="match status" value="2"/>
</dbReference>
<keyword evidence="13" id="KW-1185">Reference proteome</keyword>
<proteinExistence type="inferred from homology"/>
<gene>
    <name evidence="8" type="primary">purL</name>
    <name evidence="12" type="ordered locus">Amico_1165</name>
</gene>
<feature type="domain" description="PurM-like C-terminal" evidence="10">
    <location>
        <begin position="192"/>
        <end position="347"/>
    </location>
</feature>
<evidence type="ECO:0000256" key="3">
    <source>
        <dbReference type="ARBA" id="ARBA00022723"/>
    </source>
</evidence>
<dbReference type="SUPFAM" id="SSF55326">
    <property type="entry name" value="PurM N-terminal domain-like"/>
    <property type="match status" value="2"/>
</dbReference>
<dbReference type="InterPro" id="IPR036921">
    <property type="entry name" value="PurM-like_N_sf"/>
</dbReference>
<comment type="catalytic activity">
    <reaction evidence="8">
        <text>N(2)-formyl-N(1)-(5-phospho-beta-D-ribosyl)glycinamide + L-glutamine + ATP + H2O = 2-formamido-N(1)-(5-O-phospho-beta-D-ribosyl)acetamidine + L-glutamate + ADP + phosphate + H(+)</text>
        <dbReference type="Rhea" id="RHEA:17129"/>
        <dbReference type="ChEBI" id="CHEBI:15377"/>
        <dbReference type="ChEBI" id="CHEBI:15378"/>
        <dbReference type="ChEBI" id="CHEBI:29985"/>
        <dbReference type="ChEBI" id="CHEBI:30616"/>
        <dbReference type="ChEBI" id="CHEBI:43474"/>
        <dbReference type="ChEBI" id="CHEBI:58359"/>
        <dbReference type="ChEBI" id="CHEBI:147286"/>
        <dbReference type="ChEBI" id="CHEBI:147287"/>
        <dbReference type="ChEBI" id="CHEBI:456216"/>
        <dbReference type="EC" id="6.3.5.3"/>
    </reaction>
</comment>
<feature type="binding site" evidence="8">
    <location>
        <position position="84"/>
    </location>
    <ligand>
        <name>Mg(2+)</name>
        <dbReference type="ChEBI" id="CHEBI:18420"/>
        <label>1</label>
    </ligand>
</feature>
<dbReference type="HAMAP" id="MF_00420">
    <property type="entry name" value="PurL_2"/>
    <property type="match status" value="1"/>
</dbReference>
<organism evidence="12 13">
    <name type="scientific">Aminobacterium colombiense (strain DSM 12261 / ALA-1)</name>
    <dbReference type="NCBI Taxonomy" id="572547"/>
    <lineage>
        <taxon>Bacteria</taxon>
        <taxon>Thermotogati</taxon>
        <taxon>Synergistota</taxon>
        <taxon>Synergistia</taxon>
        <taxon>Synergistales</taxon>
        <taxon>Aminobacteriaceae</taxon>
        <taxon>Aminobacterium</taxon>
    </lineage>
</organism>
<dbReference type="Proteomes" id="UP000002366">
    <property type="component" value="Chromosome"/>
</dbReference>
<dbReference type="GO" id="GO:0004642">
    <property type="term" value="F:phosphoribosylformylglycinamidine synthase activity"/>
    <property type="evidence" value="ECO:0007669"/>
    <property type="project" value="UniProtKB-UniRule"/>
</dbReference>
<dbReference type="InterPro" id="IPR016188">
    <property type="entry name" value="PurM-like_N"/>
</dbReference>
<keyword evidence="1 8" id="KW-0963">Cytoplasm</keyword>
<dbReference type="HOGENOM" id="CLU_003100_0_1_0"/>
<dbReference type="UniPathway" id="UPA00074">
    <property type="reaction ID" value="UER00128"/>
</dbReference>
<dbReference type="KEGG" id="aco:Amico_1165"/>
<dbReference type="PANTHER" id="PTHR43555">
    <property type="entry name" value="PHOSPHORIBOSYLFORMYLGLYCINAMIDINE SYNTHASE SUBUNIT PURL"/>
    <property type="match status" value="1"/>
</dbReference>
<evidence type="ECO:0000259" key="11">
    <source>
        <dbReference type="Pfam" id="PF18072"/>
    </source>
</evidence>
<feature type="domain" description="Phosphoribosylformylglycinamidine synthase linker" evidence="11">
    <location>
        <begin position="4"/>
        <end position="44"/>
    </location>
</feature>
<comment type="pathway">
    <text evidence="8">Purine metabolism; IMP biosynthesis via de novo pathway; 5-amino-1-(5-phospho-D-ribosyl)imidazole from N(2)-formyl-N(1)-(5-phospho-D-ribosyl)glycinamide: step 1/2.</text>
</comment>
<evidence type="ECO:0000256" key="1">
    <source>
        <dbReference type="ARBA" id="ARBA00022490"/>
    </source>
</evidence>
<dbReference type="CDD" id="cd02203">
    <property type="entry name" value="PurL_repeat1"/>
    <property type="match status" value="1"/>
</dbReference>
<dbReference type="PIRSF" id="PIRSF001587">
    <property type="entry name" value="FGAM_synthase_II"/>
    <property type="match status" value="1"/>
</dbReference>
<feature type="binding site" evidence="8">
    <location>
        <position position="107"/>
    </location>
    <ligand>
        <name>substrate</name>
    </ligand>
</feature>
<reference evidence="12 13" key="1">
    <citation type="journal article" date="2010" name="Stand. Genomic Sci.">
        <title>Complete genome sequence of Aminobacterium colombiense type strain (ALA-1).</title>
        <authorList>
            <person name="Chertkov O."/>
            <person name="Sikorski J."/>
            <person name="Brambilla E."/>
            <person name="Lapidus A."/>
            <person name="Copeland A."/>
            <person name="Glavina Del Rio T."/>
            <person name="Nolan M."/>
            <person name="Lucas S."/>
            <person name="Tice H."/>
            <person name="Cheng J.F."/>
            <person name="Han C."/>
            <person name="Detter J.C."/>
            <person name="Bruce D."/>
            <person name="Tapia R."/>
            <person name="Goodwin L."/>
            <person name="Pitluck S."/>
            <person name="Liolios K."/>
            <person name="Ivanova N."/>
            <person name="Mavromatis K."/>
            <person name="Ovchinnikova G."/>
            <person name="Pati A."/>
            <person name="Chen A."/>
            <person name="Palaniappan K."/>
            <person name="Land M."/>
            <person name="Hauser L."/>
            <person name="Chang Y.J."/>
            <person name="Jeffries C.D."/>
            <person name="Spring S."/>
            <person name="Rohde M."/>
            <person name="Goker M."/>
            <person name="Bristow J."/>
            <person name="Eisen J.A."/>
            <person name="Markowitz V."/>
            <person name="Hugenholtz P."/>
            <person name="Kyrpides N.C."/>
            <person name="Klenk H.P."/>
        </authorList>
    </citation>
    <scope>NUCLEOTIDE SEQUENCE [LARGE SCALE GENOMIC DNA]</scope>
    <source>
        <strain evidence="13">DSM 12261 / ALA-1</strain>
    </source>
</reference>
<dbReference type="PANTHER" id="PTHR43555:SF1">
    <property type="entry name" value="PHOSPHORIBOSYLFORMYLGLYCINAMIDINE SYNTHASE SUBUNIT PURL"/>
    <property type="match status" value="1"/>
</dbReference>
<keyword evidence="5 8" id="KW-0658">Purine biosynthesis</keyword>
<feature type="binding site" evidence="8">
    <location>
        <position position="524"/>
    </location>
    <ligand>
        <name>ATP</name>
        <dbReference type="ChEBI" id="CHEBI:30616"/>
    </ligand>
</feature>
<evidence type="ECO:0000256" key="6">
    <source>
        <dbReference type="ARBA" id="ARBA00022840"/>
    </source>
</evidence>
<evidence type="ECO:0000313" key="13">
    <source>
        <dbReference type="Proteomes" id="UP000002366"/>
    </source>
</evidence>
<feature type="binding site" evidence="8">
    <location>
        <position position="259"/>
    </location>
    <ligand>
        <name>Mg(2+)</name>
        <dbReference type="ChEBI" id="CHEBI:18420"/>
        <label>2</label>
    </ligand>
</feature>
<protein>
    <recommendedName>
        <fullName evidence="8">Phosphoribosylformylglycinamidine synthase subunit PurL</fullName>
        <shortName evidence="8">FGAM synthase</shortName>
        <ecNumber evidence="8">6.3.5.3</ecNumber>
    </recommendedName>
    <alternativeName>
        <fullName evidence="8">Formylglycinamide ribonucleotide amidotransferase subunit II</fullName>
        <shortName evidence="8">FGAR amidotransferase II</shortName>
        <shortName evidence="8">FGAR-AT II</shortName>
    </alternativeName>
    <alternativeName>
        <fullName evidence="8">Glutamine amidotransferase PurL</fullName>
    </alternativeName>
    <alternativeName>
        <fullName evidence="8">Phosphoribosylformylglycinamidine synthase subunit II</fullName>
    </alternativeName>
</protein>
<dbReference type="SUPFAM" id="SSF56042">
    <property type="entry name" value="PurM C-terminal domain-like"/>
    <property type="match status" value="2"/>
</dbReference>
<feature type="domain" description="PurM-like N-terminal" evidence="9">
    <location>
        <begin position="65"/>
        <end position="180"/>
    </location>
</feature>
<dbReference type="CDD" id="cd02204">
    <property type="entry name" value="PurL_repeat2"/>
    <property type="match status" value="1"/>
</dbReference>
<dbReference type="InterPro" id="IPR036676">
    <property type="entry name" value="PurM-like_C_sf"/>
</dbReference>
<feature type="binding site" evidence="8">
    <location>
        <position position="487"/>
    </location>
    <ligand>
        <name>ATP</name>
        <dbReference type="ChEBI" id="CHEBI:30616"/>
    </ligand>
</feature>
<evidence type="ECO:0000256" key="7">
    <source>
        <dbReference type="ARBA" id="ARBA00022842"/>
    </source>
</evidence>
<dbReference type="InterPro" id="IPR010918">
    <property type="entry name" value="PurM-like_C_dom"/>
</dbReference>
<dbReference type="EMBL" id="CP001997">
    <property type="protein sequence ID" value="ADE57288.1"/>
    <property type="molecule type" value="Genomic_DNA"/>
</dbReference>
<dbReference type="Pfam" id="PF00586">
    <property type="entry name" value="AIRS"/>
    <property type="match status" value="2"/>
</dbReference>
<feature type="domain" description="PurM-like N-terminal" evidence="9">
    <location>
        <begin position="435"/>
        <end position="549"/>
    </location>
</feature>
<dbReference type="InterPro" id="IPR041609">
    <property type="entry name" value="PurL_linker"/>
</dbReference>
<dbReference type="GO" id="GO:0000287">
    <property type="term" value="F:magnesium ion binding"/>
    <property type="evidence" value="ECO:0007669"/>
    <property type="project" value="UniProtKB-UniRule"/>
</dbReference>
<feature type="binding site" evidence="8">
    <location>
        <position position="527"/>
    </location>
    <ligand>
        <name>substrate</name>
    </ligand>
</feature>
<dbReference type="STRING" id="572547.Amico_1165"/>
<feature type="binding site" evidence="8">
    <location>
        <position position="82"/>
    </location>
    <ligand>
        <name>ATP</name>
        <dbReference type="ChEBI" id="CHEBI:30616"/>
    </ligand>
</feature>
<feature type="binding site" evidence="8">
    <location>
        <begin position="303"/>
        <end position="305"/>
    </location>
    <ligand>
        <name>substrate</name>
    </ligand>
</feature>
<comment type="caution">
    <text evidence="8">Lacks conserved residue(s) required for the propagation of feature annotation.</text>
</comment>
<dbReference type="FunFam" id="3.30.1330.10:FF:000004">
    <property type="entry name" value="Phosphoribosylformylglycinamidine synthase subunit PurL"/>
    <property type="match status" value="1"/>
</dbReference>
<dbReference type="AlphaFoldDB" id="D5EFF6"/>
<evidence type="ECO:0000256" key="8">
    <source>
        <dbReference type="HAMAP-Rule" id="MF_00420"/>
    </source>
</evidence>
<accession>D5EFF6</accession>
<keyword evidence="7 8" id="KW-0460">Magnesium</keyword>
<dbReference type="NCBIfam" id="NF002290">
    <property type="entry name" value="PRK01213.1"/>
    <property type="match status" value="1"/>
</dbReference>
<evidence type="ECO:0000256" key="2">
    <source>
        <dbReference type="ARBA" id="ARBA00022598"/>
    </source>
</evidence>
<keyword evidence="2 8" id="KW-0436">Ligase</keyword>